<dbReference type="NCBIfam" id="TIGR01076">
    <property type="entry name" value="sortase_fam"/>
    <property type="match status" value="1"/>
</dbReference>
<evidence type="ECO:0008006" key="6">
    <source>
        <dbReference type="Google" id="ProtNLM"/>
    </source>
</evidence>
<feature type="region of interest" description="Disordered" evidence="3">
    <location>
        <begin position="33"/>
        <end position="123"/>
    </location>
</feature>
<feature type="compositionally biased region" description="Basic and acidic residues" evidence="3">
    <location>
        <begin position="46"/>
        <end position="61"/>
    </location>
</feature>
<keyword evidence="4" id="KW-0732">Signal</keyword>
<dbReference type="InterPro" id="IPR023365">
    <property type="entry name" value="Sortase_dom-sf"/>
</dbReference>
<evidence type="ECO:0000256" key="4">
    <source>
        <dbReference type="SAM" id="SignalP"/>
    </source>
</evidence>
<dbReference type="SUPFAM" id="SSF63817">
    <property type="entry name" value="Sortase"/>
    <property type="match status" value="1"/>
</dbReference>
<dbReference type="CDD" id="cd05830">
    <property type="entry name" value="Sortase_E"/>
    <property type="match status" value="1"/>
</dbReference>
<feature type="compositionally biased region" description="Basic and acidic residues" evidence="3">
    <location>
        <begin position="81"/>
        <end position="102"/>
    </location>
</feature>
<feature type="active site" description="Proton donor/acceptor" evidence="2">
    <location>
        <position position="195"/>
    </location>
</feature>
<dbReference type="GO" id="GO:0016787">
    <property type="term" value="F:hydrolase activity"/>
    <property type="evidence" value="ECO:0007669"/>
    <property type="project" value="UniProtKB-KW"/>
</dbReference>
<feature type="compositionally biased region" description="Low complexity" evidence="3">
    <location>
        <begin position="103"/>
        <end position="116"/>
    </location>
</feature>
<protein>
    <recommendedName>
        <fullName evidence="6">Peptidase C60, sortase A and B</fullName>
    </recommendedName>
</protein>
<organism evidence="5">
    <name type="scientific">uncultured Rubrobacteraceae bacterium</name>
    <dbReference type="NCBI Taxonomy" id="349277"/>
    <lineage>
        <taxon>Bacteria</taxon>
        <taxon>Bacillati</taxon>
        <taxon>Actinomycetota</taxon>
        <taxon>Rubrobacteria</taxon>
        <taxon>Rubrobacterales</taxon>
        <taxon>Rubrobacteraceae</taxon>
        <taxon>environmental samples</taxon>
    </lineage>
</organism>
<keyword evidence="1" id="KW-0378">Hydrolase</keyword>
<sequence length="278" mass="30076">MLLKAGAVMMLVSVVLAAGVAAVVGLRGENAETATLSAKSQAATEKTAEEEKREFDPGEKLEIDDEPVEEPASNYSVPKEPASKEADAKESAPENPAREPRSGSRPGSRPEPSSASVPDWPEPTADQVAAANAPRYYEPPSDADMTLTIEALGLYDVPVISSADLGVLDDGLMHEPETSLPWDGGAQRNVFIGGHYLGYPGTASHLVFYNLDKLRGGDEVVLEDRRGRAYTYRVSEAFDATPEDSWVMGQERDRDMLTLQTCIPPTFEDRLIVRADRA</sequence>
<dbReference type="AlphaFoldDB" id="A0A6J4PE98"/>
<feature type="active site" description="Acyl-thioester intermediate" evidence="2">
    <location>
        <position position="262"/>
    </location>
</feature>
<dbReference type="Gene3D" id="2.40.260.10">
    <property type="entry name" value="Sortase"/>
    <property type="match status" value="1"/>
</dbReference>
<dbReference type="InterPro" id="IPR042003">
    <property type="entry name" value="Sortase_E"/>
</dbReference>
<proteinExistence type="predicted"/>
<evidence type="ECO:0000256" key="3">
    <source>
        <dbReference type="SAM" id="MobiDB-lite"/>
    </source>
</evidence>
<dbReference type="InterPro" id="IPR005754">
    <property type="entry name" value="Sortase"/>
</dbReference>
<name>A0A6J4PE98_9ACTN</name>
<reference evidence="5" key="1">
    <citation type="submission" date="2020-02" db="EMBL/GenBank/DDBJ databases">
        <authorList>
            <person name="Meier V. D."/>
        </authorList>
    </citation>
    <scope>NUCLEOTIDE SEQUENCE</scope>
    <source>
        <strain evidence="5">AVDCRST_MAG78</strain>
    </source>
</reference>
<accession>A0A6J4PE98</accession>
<gene>
    <name evidence="5" type="ORF">AVDCRST_MAG78-554</name>
</gene>
<evidence type="ECO:0000313" key="5">
    <source>
        <dbReference type="EMBL" id="CAA9413898.1"/>
    </source>
</evidence>
<feature type="signal peptide" evidence="4">
    <location>
        <begin position="1"/>
        <end position="17"/>
    </location>
</feature>
<dbReference type="EMBL" id="CADCVB010000040">
    <property type="protein sequence ID" value="CAA9413898.1"/>
    <property type="molecule type" value="Genomic_DNA"/>
</dbReference>
<dbReference type="Pfam" id="PF04203">
    <property type="entry name" value="Sortase"/>
    <property type="match status" value="1"/>
</dbReference>
<feature type="chain" id="PRO_5026668519" description="Peptidase C60, sortase A and B" evidence="4">
    <location>
        <begin position="18"/>
        <end position="278"/>
    </location>
</feature>
<evidence type="ECO:0000256" key="1">
    <source>
        <dbReference type="ARBA" id="ARBA00022801"/>
    </source>
</evidence>
<evidence type="ECO:0000256" key="2">
    <source>
        <dbReference type="PIRSR" id="PIRSR605754-1"/>
    </source>
</evidence>